<accession>M2Q0T4</accession>
<proteinExistence type="predicted"/>
<protein>
    <submittedName>
        <fullName evidence="1">Uncharacterized protein</fullName>
    </submittedName>
</protein>
<dbReference type="Proteomes" id="UP000011758">
    <property type="component" value="Unassembled WGS sequence"/>
</dbReference>
<dbReference type="AlphaFoldDB" id="M2Q0T4"/>
<evidence type="ECO:0000313" key="1">
    <source>
        <dbReference type="EMBL" id="EMD16535.1"/>
    </source>
</evidence>
<keyword evidence="2" id="KW-1185">Reference proteome</keyword>
<gene>
    <name evidence="1" type="ORF">HMPREF9943_01089</name>
</gene>
<dbReference type="STRING" id="999415.HMPREF9943_01089"/>
<evidence type="ECO:0000313" key="2">
    <source>
        <dbReference type="Proteomes" id="UP000011758"/>
    </source>
</evidence>
<name>M2Q0T4_9FIRM</name>
<organism evidence="1 2">
    <name type="scientific">Eggerthia catenaformis OT 569 = DSM 20559</name>
    <dbReference type="NCBI Taxonomy" id="999415"/>
    <lineage>
        <taxon>Bacteria</taxon>
        <taxon>Bacillati</taxon>
        <taxon>Bacillota</taxon>
        <taxon>Erysipelotrichia</taxon>
        <taxon>Erysipelotrichales</taxon>
        <taxon>Coprobacillaceae</taxon>
        <taxon>Eggerthia</taxon>
    </lineage>
</organism>
<comment type="caution">
    <text evidence="1">The sequence shown here is derived from an EMBL/GenBank/DDBJ whole genome shotgun (WGS) entry which is preliminary data.</text>
</comment>
<reference evidence="1 2" key="1">
    <citation type="submission" date="2013-02" db="EMBL/GenBank/DDBJ databases">
        <title>The Genome Sequence of Lactobacillus catenaformis F0143.</title>
        <authorList>
            <consortium name="The Broad Institute Genome Sequencing Platform"/>
            <person name="Earl A."/>
            <person name="Ward D."/>
            <person name="Feldgarden M."/>
            <person name="Gevers D."/>
            <person name="Izard J."/>
            <person name="Blanton J.M."/>
            <person name="Mathney J."/>
            <person name="Dewhirst F.E."/>
            <person name="Young S.K."/>
            <person name="Zeng Q."/>
            <person name="Gargeya S."/>
            <person name="Fitzgerald M."/>
            <person name="Haas B."/>
            <person name="Abouelleil A."/>
            <person name="Alvarado L."/>
            <person name="Arachchi H.M."/>
            <person name="Berlin A."/>
            <person name="Chapman S.B."/>
            <person name="Gearin G."/>
            <person name="Goldberg J."/>
            <person name="Griggs A."/>
            <person name="Gujja S."/>
            <person name="Hansen M."/>
            <person name="Heiman D."/>
            <person name="Howarth C."/>
            <person name="Larimer J."/>
            <person name="Lui A."/>
            <person name="MacDonald P.J.P."/>
            <person name="McCowen C."/>
            <person name="Montmayeur A."/>
            <person name="Murphy C."/>
            <person name="Neiman D."/>
            <person name="Pearson M."/>
            <person name="Priest M."/>
            <person name="Roberts A."/>
            <person name="Saif S."/>
            <person name="Shea T."/>
            <person name="Sisk P."/>
            <person name="Stolte C."/>
            <person name="Sykes S."/>
            <person name="Wortman J."/>
            <person name="Nusbaum C."/>
            <person name="Birren B."/>
        </authorList>
    </citation>
    <scope>NUCLEOTIDE SEQUENCE [LARGE SCALE GENOMIC DNA]</scope>
    <source>
        <strain evidence="1 2">OT 569</strain>
    </source>
</reference>
<dbReference type="BioCyc" id="ECAT999415-HMP:GTTI-1115-MONOMER"/>
<dbReference type="EMBL" id="AGEJ01000018">
    <property type="protein sequence ID" value="EMD16535.1"/>
    <property type="molecule type" value="Genomic_DNA"/>
</dbReference>
<sequence>MKKIRYSILSFLSIVLRFIAGIKESDYGDDQSFNNQA</sequence>